<dbReference type="RefSeq" id="WP_192461296.1">
    <property type="nucleotide sequence ID" value="NZ_JACYFJ010000001.1"/>
</dbReference>
<dbReference type="EMBL" id="JBHSAW010000004">
    <property type="protein sequence ID" value="MFC4094955.1"/>
    <property type="molecule type" value="Genomic_DNA"/>
</dbReference>
<gene>
    <name evidence="1" type="ORF">ACFOUT_03660</name>
</gene>
<proteinExistence type="predicted"/>
<accession>A0ABV8JP78</accession>
<dbReference type="SMART" id="SM00028">
    <property type="entry name" value="TPR"/>
    <property type="match status" value="4"/>
</dbReference>
<comment type="caution">
    <text evidence="1">The sequence shown here is derived from an EMBL/GenBank/DDBJ whole genome shotgun (WGS) entry which is preliminary data.</text>
</comment>
<dbReference type="Proteomes" id="UP001595814">
    <property type="component" value="Unassembled WGS sequence"/>
</dbReference>
<organism evidence="1 2">
    <name type="scientific">Euzebyella saccharophila</name>
    <dbReference type="NCBI Taxonomy" id="679664"/>
    <lineage>
        <taxon>Bacteria</taxon>
        <taxon>Pseudomonadati</taxon>
        <taxon>Bacteroidota</taxon>
        <taxon>Flavobacteriia</taxon>
        <taxon>Flavobacteriales</taxon>
        <taxon>Flavobacteriaceae</taxon>
        <taxon>Euzebyella</taxon>
    </lineage>
</organism>
<dbReference type="SUPFAM" id="SSF48452">
    <property type="entry name" value="TPR-like"/>
    <property type="match status" value="1"/>
</dbReference>
<sequence>MNSKAIREVKSGNHDSAKDLFYEALDLEPNNPTILSNIGLYYQDLGLDQKAIEFHNKSLKASDSTYLISGANLGNAYYQIGEYSKGIRILDFVIENTSEDKLLVAAYVNRGFNHLGKGNCKKAKSDLMTAKNKSSNQKDMDFQVSRLEKKLKNCLQQGL</sequence>
<reference evidence="2" key="1">
    <citation type="journal article" date="2019" name="Int. J. Syst. Evol. Microbiol.">
        <title>The Global Catalogue of Microorganisms (GCM) 10K type strain sequencing project: providing services to taxonomists for standard genome sequencing and annotation.</title>
        <authorList>
            <consortium name="The Broad Institute Genomics Platform"/>
            <consortium name="The Broad Institute Genome Sequencing Center for Infectious Disease"/>
            <person name="Wu L."/>
            <person name="Ma J."/>
        </authorList>
    </citation>
    <scope>NUCLEOTIDE SEQUENCE [LARGE SCALE GENOMIC DNA]</scope>
    <source>
        <strain evidence="2">CECT 7477</strain>
    </source>
</reference>
<name>A0ABV8JP78_9FLAO</name>
<dbReference type="InterPro" id="IPR019734">
    <property type="entry name" value="TPR_rpt"/>
</dbReference>
<dbReference type="Gene3D" id="1.25.40.10">
    <property type="entry name" value="Tetratricopeptide repeat domain"/>
    <property type="match status" value="2"/>
</dbReference>
<evidence type="ECO:0000313" key="1">
    <source>
        <dbReference type="EMBL" id="MFC4094955.1"/>
    </source>
</evidence>
<dbReference type="InterPro" id="IPR011990">
    <property type="entry name" value="TPR-like_helical_dom_sf"/>
</dbReference>
<protein>
    <submittedName>
        <fullName evidence="1">Tetratricopeptide repeat protein</fullName>
    </submittedName>
</protein>
<keyword evidence="2" id="KW-1185">Reference proteome</keyword>
<evidence type="ECO:0000313" key="2">
    <source>
        <dbReference type="Proteomes" id="UP001595814"/>
    </source>
</evidence>